<name>A0A1G6EJF2_9BACT</name>
<evidence type="ECO:0008006" key="4">
    <source>
        <dbReference type="Google" id="ProtNLM"/>
    </source>
</evidence>
<feature type="transmembrane region" description="Helical" evidence="1">
    <location>
        <begin position="193"/>
        <end position="213"/>
    </location>
</feature>
<dbReference type="Proteomes" id="UP000198771">
    <property type="component" value="Unassembled WGS sequence"/>
</dbReference>
<dbReference type="RefSeq" id="WP_341844807.1">
    <property type="nucleotide sequence ID" value="NZ_FMXO01000018.1"/>
</dbReference>
<feature type="transmembrane region" description="Helical" evidence="1">
    <location>
        <begin position="45"/>
        <end position="63"/>
    </location>
</feature>
<sequence>MHSSLLSATHRAMPIGTLINAAAIILGSLLGLLLGGRFSDRYRTLVYHSIGLCVLVIGLHMALSFDNVLILVFSMLCGALCGQLLRLDERLISAGNMLKTRLGSKDARFTDGFVTASLLFCIGSMAILGSIDEGIRGDRTILLTKSILDGFICIPLASTYGIGVLFSFLSILLYQGSITLLAGQAQGVFTDPIINQLTSTGGLLIMGIGINLLDLKNINVTNMLPALVFAVLFTVFLPAAF</sequence>
<protein>
    <recommendedName>
        <fullName evidence="4">Membrane protein YdfK</fullName>
    </recommendedName>
</protein>
<dbReference type="Pfam" id="PF04474">
    <property type="entry name" value="DUF554"/>
    <property type="match status" value="1"/>
</dbReference>
<organism evidence="2 3">
    <name type="scientific">Desulfonatronum thiosulfatophilum</name>
    <dbReference type="NCBI Taxonomy" id="617002"/>
    <lineage>
        <taxon>Bacteria</taxon>
        <taxon>Pseudomonadati</taxon>
        <taxon>Thermodesulfobacteriota</taxon>
        <taxon>Desulfovibrionia</taxon>
        <taxon>Desulfovibrionales</taxon>
        <taxon>Desulfonatronaceae</taxon>
        <taxon>Desulfonatronum</taxon>
    </lineage>
</organism>
<dbReference type="InterPro" id="IPR007563">
    <property type="entry name" value="DUF554"/>
</dbReference>
<accession>A0A1G6EJF2</accession>
<dbReference type="AlphaFoldDB" id="A0A1G6EJF2"/>
<feature type="transmembrane region" description="Helical" evidence="1">
    <location>
        <begin position="219"/>
        <end position="240"/>
    </location>
</feature>
<dbReference type="STRING" id="617002.SAMN05660653_02866"/>
<dbReference type="PANTHER" id="PTHR36111:SF2">
    <property type="entry name" value="INNER MEMBRANE PROTEIN"/>
    <property type="match status" value="1"/>
</dbReference>
<evidence type="ECO:0000313" key="2">
    <source>
        <dbReference type="EMBL" id="SDB57085.1"/>
    </source>
</evidence>
<keyword evidence="1" id="KW-1133">Transmembrane helix</keyword>
<gene>
    <name evidence="2" type="ORF">SAMN05660653_02866</name>
</gene>
<keyword evidence="1" id="KW-0472">Membrane</keyword>
<dbReference type="PANTHER" id="PTHR36111">
    <property type="entry name" value="INNER MEMBRANE PROTEIN-RELATED"/>
    <property type="match status" value="1"/>
</dbReference>
<keyword evidence="3" id="KW-1185">Reference proteome</keyword>
<keyword evidence="1" id="KW-0812">Transmembrane</keyword>
<evidence type="ECO:0000313" key="3">
    <source>
        <dbReference type="Proteomes" id="UP000198771"/>
    </source>
</evidence>
<feature type="transmembrane region" description="Helical" evidence="1">
    <location>
        <begin position="109"/>
        <end position="131"/>
    </location>
</feature>
<proteinExistence type="predicted"/>
<dbReference type="EMBL" id="FMXO01000018">
    <property type="protein sequence ID" value="SDB57085.1"/>
    <property type="molecule type" value="Genomic_DNA"/>
</dbReference>
<feature type="transmembrane region" description="Helical" evidence="1">
    <location>
        <begin position="151"/>
        <end position="173"/>
    </location>
</feature>
<evidence type="ECO:0000256" key="1">
    <source>
        <dbReference type="SAM" id="Phobius"/>
    </source>
</evidence>
<feature type="transmembrane region" description="Helical" evidence="1">
    <location>
        <begin position="12"/>
        <end position="33"/>
    </location>
</feature>
<reference evidence="2 3" key="1">
    <citation type="submission" date="2016-10" db="EMBL/GenBank/DDBJ databases">
        <authorList>
            <person name="de Groot N.N."/>
        </authorList>
    </citation>
    <scope>NUCLEOTIDE SEQUENCE [LARGE SCALE GENOMIC DNA]</scope>
    <source>
        <strain evidence="2 3">ASO4-2</strain>
    </source>
</reference>